<organism evidence="6 7">
    <name type="scientific">Malassezia furfur</name>
    <name type="common">Pityriasis versicolor infection agent</name>
    <name type="synonym">Pityrosporum furfur</name>
    <dbReference type="NCBI Taxonomy" id="55194"/>
    <lineage>
        <taxon>Eukaryota</taxon>
        <taxon>Fungi</taxon>
        <taxon>Dikarya</taxon>
        <taxon>Basidiomycota</taxon>
        <taxon>Ustilaginomycotina</taxon>
        <taxon>Malasseziomycetes</taxon>
        <taxon>Malasseziales</taxon>
        <taxon>Malasseziaceae</taxon>
        <taxon>Malassezia</taxon>
    </lineage>
</organism>
<evidence type="ECO:0000256" key="1">
    <source>
        <dbReference type="ARBA" id="ARBA00004127"/>
    </source>
</evidence>
<evidence type="ECO:0000256" key="2">
    <source>
        <dbReference type="ARBA" id="ARBA00006109"/>
    </source>
</evidence>
<evidence type="ECO:0008006" key="8">
    <source>
        <dbReference type="Google" id="ProtNLM"/>
    </source>
</evidence>
<protein>
    <recommendedName>
        <fullName evidence="8">Membrane magnesium transporter</fullName>
    </recommendedName>
</protein>
<keyword evidence="7" id="KW-1185">Reference proteome</keyword>
<evidence type="ECO:0000256" key="4">
    <source>
        <dbReference type="ARBA" id="ARBA00022989"/>
    </source>
</evidence>
<evidence type="ECO:0000313" key="7">
    <source>
        <dbReference type="Proteomes" id="UP000818624"/>
    </source>
</evidence>
<keyword evidence="5" id="KW-0472">Membrane</keyword>
<evidence type="ECO:0000313" key="6">
    <source>
        <dbReference type="EMBL" id="WFD45540.1"/>
    </source>
</evidence>
<dbReference type="Proteomes" id="UP000818624">
    <property type="component" value="Chromosome 1"/>
</dbReference>
<gene>
    <name evidence="6" type="ORF">GLX27_000160</name>
</gene>
<keyword evidence="3" id="KW-0812">Transmembrane</keyword>
<accession>A0ABY8EKE1</accession>
<name>A0ABY8EKE1_MALFU</name>
<proteinExistence type="inferred from homology"/>
<sequence length="155" mass="17172">MSRLGKNARFGPSRRNFNRPAQWRRATVDAAHDRRPTMVNHIAARSSSAGRATVTLGILLFAHAAYSTYEFVAQGKSLAPGTLSTPYEKTIPWDVTIETLLSFMVLAFGCAMTTPALREIDWSAELRDDSIDRVYARPSFANVRHRGAALFGDRG</sequence>
<reference evidence="6 7" key="1">
    <citation type="journal article" date="2020" name="Elife">
        <title>Loss of centromere function drives karyotype evolution in closely related Malassezia species.</title>
        <authorList>
            <person name="Sankaranarayanan S.R."/>
            <person name="Ianiri G."/>
            <person name="Coelho M.A."/>
            <person name="Reza M.H."/>
            <person name="Thimmappa B.C."/>
            <person name="Ganguly P."/>
            <person name="Vadnala R.N."/>
            <person name="Sun S."/>
            <person name="Siddharthan R."/>
            <person name="Tellgren-Roth C."/>
            <person name="Dawson T.L."/>
            <person name="Heitman J."/>
            <person name="Sanyal K."/>
        </authorList>
    </citation>
    <scope>NUCLEOTIDE SEQUENCE [LARGE SCALE GENOMIC DNA]</scope>
    <source>
        <strain evidence="6">CBS14141</strain>
    </source>
</reference>
<dbReference type="InterPro" id="IPR018937">
    <property type="entry name" value="MMgT"/>
</dbReference>
<evidence type="ECO:0000256" key="3">
    <source>
        <dbReference type="ARBA" id="ARBA00022692"/>
    </source>
</evidence>
<comment type="similarity">
    <text evidence="2">Belongs to the membrane magnesium transporter (TC 1.A.67) family.</text>
</comment>
<dbReference type="EMBL" id="CP046234">
    <property type="protein sequence ID" value="WFD45540.1"/>
    <property type="molecule type" value="Genomic_DNA"/>
</dbReference>
<evidence type="ECO:0000256" key="5">
    <source>
        <dbReference type="ARBA" id="ARBA00023136"/>
    </source>
</evidence>
<dbReference type="Pfam" id="PF10270">
    <property type="entry name" value="MMgT"/>
    <property type="match status" value="1"/>
</dbReference>
<comment type="subcellular location">
    <subcellularLocation>
        <location evidence="1">Endomembrane system</location>
        <topology evidence="1">Multi-pass membrane protein</topology>
    </subcellularLocation>
</comment>
<keyword evidence="4" id="KW-1133">Transmembrane helix</keyword>